<keyword evidence="3" id="KW-0808">Transferase</keyword>
<proteinExistence type="predicted"/>
<feature type="transmembrane region" description="Helical" evidence="1">
    <location>
        <begin position="126"/>
        <end position="144"/>
    </location>
</feature>
<feature type="transmembrane region" description="Helical" evidence="1">
    <location>
        <begin position="175"/>
        <end position="198"/>
    </location>
</feature>
<feature type="transmembrane region" description="Helical" evidence="1">
    <location>
        <begin position="12"/>
        <end position="29"/>
    </location>
</feature>
<evidence type="ECO:0000313" key="3">
    <source>
        <dbReference type="EMBL" id="MET6997743.1"/>
    </source>
</evidence>
<feature type="transmembrane region" description="Helical" evidence="1">
    <location>
        <begin position="50"/>
        <end position="70"/>
    </location>
</feature>
<comment type="caution">
    <text evidence="3">The sequence shown here is derived from an EMBL/GenBank/DDBJ whole genome shotgun (WGS) entry which is preliminary data.</text>
</comment>
<dbReference type="InterPro" id="IPR050879">
    <property type="entry name" value="Acyltransferase_3"/>
</dbReference>
<keyword evidence="1" id="KW-1133">Transmembrane helix</keyword>
<evidence type="ECO:0000259" key="2">
    <source>
        <dbReference type="Pfam" id="PF01757"/>
    </source>
</evidence>
<dbReference type="EMBL" id="JBEXAC010000001">
    <property type="protein sequence ID" value="MET6997743.1"/>
    <property type="molecule type" value="Genomic_DNA"/>
</dbReference>
<dbReference type="EC" id="2.3.-.-" evidence="3"/>
<dbReference type="GO" id="GO:0016746">
    <property type="term" value="F:acyltransferase activity"/>
    <property type="evidence" value="ECO:0007669"/>
    <property type="project" value="UniProtKB-KW"/>
</dbReference>
<evidence type="ECO:0000313" key="4">
    <source>
        <dbReference type="Proteomes" id="UP001549749"/>
    </source>
</evidence>
<feature type="transmembrane region" description="Helical" evidence="1">
    <location>
        <begin position="95"/>
        <end position="114"/>
    </location>
</feature>
<dbReference type="Pfam" id="PF01757">
    <property type="entry name" value="Acyl_transf_3"/>
    <property type="match status" value="1"/>
</dbReference>
<dbReference type="Proteomes" id="UP001549749">
    <property type="component" value="Unassembled WGS sequence"/>
</dbReference>
<feature type="transmembrane region" description="Helical" evidence="1">
    <location>
        <begin position="204"/>
        <end position="223"/>
    </location>
</feature>
<protein>
    <submittedName>
        <fullName evidence="3">Acyltransferase</fullName>
        <ecNumber evidence="3">2.3.-.-</ecNumber>
    </submittedName>
</protein>
<dbReference type="PANTHER" id="PTHR23028:SF53">
    <property type="entry name" value="ACYL_TRANSF_3 DOMAIN-CONTAINING PROTEIN"/>
    <property type="match status" value="1"/>
</dbReference>
<keyword evidence="1" id="KW-0472">Membrane</keyword>
<keyword evidence="3" id="KW-0012">Acyltransferase</keyword>
<name>A0ABV2T3Z3_9BACT</name>
<keyword evidence="4" id="KW-1185">Reference proteome</keyword>
<dbReference type="RefSeq" id="WP_354660378.1">
    <property type="nucleotide sequence ID" value="NZ_JBEXAC010000001.1"/>
</dbReference>
<evidence type="ECO:0000256" key="1">
    <source>
        <dbReference type="SAM" id="Phobius"/>
    </source>
</evidence>
<dbReference type="InterPro" id="IPR002656">
    <property type="entry name" value="Acyl_transf_3_dom"/>
</dbReference>
<feature type="transmembrane region" description="Helical" evidence="1">
    <location>
        <begin position="344"/>
        <end position="364"/>
    </location>
</feature>
<organism evidence="3 4">
    <name type="scientific">Chitinophaga defluvii</name>
    <dbReference type="NCBI Taxonomy" id="3163343"/>
    <lineage>
        <taxon>Bacteria</taxon>
        <taxon>Pseudomonadati</taxon>
        <taxon>Bacteroidota</taxon>
        <taxon>Chitinophagia</taxon>
        <taxon>Chitinophagales</taxon>
        <taxon>Chitinophagaceae</taxon>
        <taxon>Chitinophaga</taxon>
    </lineage>
</organism>
<keyword evidence="1" id="KW-0812">Transmembrane</keyword>
<feature type="transmembrane region" description="Helical" evidence="1">
    <location>
        <begin position="304"/>
        <end position="329"/>
    </location>
</feature>
<feature type="domain" description="Acyltransferase 3" evidence="2">
    <location>
        <begin position="11"/>
        <end position="357"/>
    </location>
</feature>
<accession>A0ABV2T3Z3</accession>
<dbReference type="PANTHER" id="PTHR23028">
    <property type="entry name" value="ACETYLTRANSFERASE"/>
    <property type="match status" value="1"/>
</dbReference>
<sequence length="406" mass="47132">MHNYKNISFFEGLNSLRFLAALLVVIHHAESIRHKYGLPNLSCLGLFRNGGTAVLFFFVLSGFLITYLLLKENNHTGTISISKFYLSRLLRIWPLYYLLIIIGTVILPLLFNLLQLDYKLPYTLGTTWYYFVFFLPGLVTFFYGHHFLEALWSIGVEEVFYVIWAPIFKFGSKRILPVLLSIIALTLTLRLIGQLFIANKLFNYLINTFHFDAMAIGGLGAYFVYHREKPLSALLLYKIPVQCLLYLILTLFLLFNSNIDHFVWNTLFKLPVVAPLFINFLFLYLIIGVSLVETNLIQLRSRLFAYLGTISYGIYMYHMMIIFSIVLILKKMLIKMDLFGSTLLFYSLLLVMIILVAGISKYYFENYFLRLKSRLHKKQYHSSSDSSLIWVTHNGQPPQKEAAISK</sequence>
<feature type="transmembrane region" description="Helical" evidence="1">
    <location>
        <begin position="235"/>
        <end position="255"/>
    </location>
</feature>
<gene>
    <name evidence="3" type="ORF">ABR189_10205</name>
</gene>
<feature type="transmembrane region" description="Helical" evidence="1">
    <location>
        <begin position="267"/>
        <end position="292"/>
    </location>
</feature>
<reference evidence="3 4" key="1">
    <citation type="submission" date="2024-06" db="EMBL/GenBank/DDBJ databases">
        <title>Chitinophaga defluvii sp. nov., isolated from municipal sewage.</title>
        <authorList>
            <person name="Zhang L."/>
        </authorList>
    </citation>
    <scope>NUCLEOTIDE SEQUENCE [LARGE SCALE GENOMIC DNA]</scope>
    <source>
        <strain evidence="3 4">H8</strain>
    </source>
</reference>